<dbReference type="EMBL" id="VSSQ01006456">
    <property type="protein sequence ID" value="MPM32753.1"/>
    <property type="molecule type" value="Genomic_DNA"/>
</dbReference>
<proteinExistence type="predicted"/>
<name>A0A644Z1Z8_9ZZZZ</name>
<comment type="caution">
    <text evidence="1">The sequence shown here is derived from an EMBL/GenBank/DDBJ whole genome shotgun (WGS) entry which is preliminary data.</text>
</comment>
<organism evidence="1">
    <name type="scientific">bioreactor metagenome</name>
    <dbReference type="NCBI Taxonomy" id="1076179"/>
    <lineage>
        <taxon>unclassified sequences</taxon>
        <taxon>metagenomes</taxon>
        <taxon>ecological metagenomes</taxon>
    </lineage>
</organism>
<dbReference type="AlphaFoldDB" id="A0A644Z1Z8"/>
<evidence type="ECO:0000313" key="1">
    <source>
        <dbReference type="EMBL" id="MPM32753.1"/>
    </source>
</evidence>
<accession>A0A644Z1Z8</accession>
<protein>
    <submittedName>
        <fullName evidence="1">Uncharacterized protein</fullName>
    </submittedName>
</protein>
<sequence>MPELLAVVSSGHFAGFIIVPIAAAHHIHAVGLINLPGIQAIASAGIGVFNPFHGQIQAPILSVDGDINEAAQGRIRVKPVHHLITDIIF</sequence>
<gene>
    <name evidence="1" type="ORF">SDC9_79318</name>
</gene>
<reference evidence="1" key="1">
    <citation type="submission" date="2019-08" db="EMBL/GenBank/DDBJ databases">
        <authorList>
            <person name="Kucharzyk K."/>
            <person name="Murdoch R.W."/>
            <person name="Higgins S."/>
            <person name="Loffler F."/>
        </authorList>
    </citation>
    <scope>NUCLEOTIDE SEQUENCE</scope>
</reference>